<evidence type="ECO:0000259" key="1">
    <source>
        <dbReference type="PROSITE" id="PS50164"/>
    </source>
</evidence>
<proteinExistence type="predicted"/>
<protein>
    <submittedName>
        <fullName evidence="2">GIY-YIG catalytic domain protein</fullName>
    </submittedName>
</protein>
<keyword evidence="3" id="KW-1185">Reference proteome</keyword>
<dbReference type="Pfam" id="PF14267">
    <property type="entry name" value="DUF4357"/>
    <property type="match status" value="1"/>
</dbReference>
<dbReference type="AlphaFoldDB" id="A0A1U9NJ70"/>
<dbReference type="KEGG" id="alus:STSP2_01113"/>
<dbReference type="PROSITE" id="PS50164">
    <property type="entry name" value="GIY_YIG"/>
    <property type="match status" value="1"/>
</dbReference>
<dbReference type="OrthoDB" id="2656488at2"/>
<dbReference type="Proteomes" id="UP000189674">
    <property type="component" value="Chromosome"/>
</dbReference>
<gene>
    <name evidence="2" type="ORF">STSP2_01113</name>
</gene>
<dbReference type="RefSeq" id="WP_146660570.1">
    <property type="nucleotide sequence ID" value="NZ_CP019791.1"/>
</dbReference>
<dbReference type="InterPro" id="IPR025579">
    <property type="entry name" value="DUF4357"/>
</dbReference>
<dbReference type="STRING" id="1936003.STSP2_01113"/>
<reference evidence="3" key="1">
    <citation type="submission" date="2017-02" db="EMBL/GenBank/DDBJ databases">
        <title>Comparative genomics and description of representatives of a novel lineage of planctomycetes thriving in anoxic sediments.</title>
        <authorList>
            <person name="Spring S."/>
            <person name="Bunk B."/>
            <person name="Sproer C."/>
        </authorList>
    </citation>
    <scope>NUCLEOTIDE SEQUENCE [LARGE SCALE GENOMIC DNA]</scope>
    <source>
        <strain evidence="3">ST-NAGAB-D1</strain>
    </source>
</reference>
<dbReference type="InterPro" id="IPR000305">
    <property type="entry name" value="GIY-YIG_endonuc"/>
</dbReference>
<feature type="domain" description="GIY-YIG" evidence="1">
    <location>
        <begin position="48"/>
        <end position="129"/>
    </location>
</feature>
<accession>A0A1U9NJ70</accession>
<evidence type="ECO:0000313" key="3">
    <source>
        <dbReference type="Proteomes" id="UP000189674"/>
    </source>
</evidence>
<dbReference type="PROSITE" id="PS51257">
    <property type="entry name" value="PROKAR_LIPOPROTEIN"/>
    <property type="match status" value="1"/>
</dbReference>
<name>A0A1U9NJ70_9BACT</name>
<organism evidence="2 3">
    <name type="scientific">Anaerohalosphaera lusitana</name>
    <dbReference type="NCBI Taxonomy" id="1936003"/>
    <lineage>
        <taxon>Bacteria</taxon>
        <taxon>Pseudomonadati</taxon>
        <taxon>Planctomycetota</taxon>
        <taxon>Phycisphaerae</taxon>
        <taxon>Sedimentisphaerales</taxon>
        <taxon>Anaerohalosphaeraceae</taxon>
        <taxon>Anaerohalosphaera</taxon>
    </lineage>
</organism>
<sequence length="294" mass="32858">MAGKTIKLFLTEGKPNGLTVAELQQWTGIALACPRSELPKLNQRPEADKPGVYILTGQDEESQLPVAYIGEAENIRNRLREHHRSLDFWDRICFFTQKDDNLTKGHVRYLESRMIQVASDAKRTPLKNGSSPSPANIPLPESDLADMEYFLEQMQMVLPVLGVDLLQPQPVVTAEDAAENTAESPLFEFKARDAAASAKLMNGEFVVLEGSMARKESTASMHAYMEKMRRELLATGVLEEANGEQYRFTKNYAFGSPSTASGVIAGRASNGRKEWKVKDTRQTYGEWDEARLVD</sequence>
<evidence type="ECO:0000313" key="2">
    <source>
        <dbReference type="EMBL" id="AQT67961.1"/>
    </source>
</evidence>
<dbReference type="EMBL" id="CP019791">
    <property type="protein sequence ID" value="AQT67961.1"/>
    <property type="molecule type" value="Genomic_DNA"/>
</dbReference>
<dbReference type="CDD" id="cd10447">
    <property type="entry name" value="GIY-YIG_unchar_2"/>
    <property type="match status" value="1"/>
</dbReference>